<proteinExistence type="predicted"/>
<sequence>MRKPLAALRSKVKEGTVAPSRDDLDVKAVMYDQSSNNRAALTKELGISLEQPFISHKFEDTSQKFFEELESLVRQPSVVLKNQDASVLGWLANVYLEP</sequence>
<keyword evidence="2" id="KW-1185">Reference proteome</keyword>
<organism evidence="1 2">
    <name type="scientific">Plakobranchus ocellatus</name>
    <dbReference type="NCBI Taxonomy" id="259542"/>
    <lineage>
        <taxon>Eukaryota</taxon>
        <taxon>Metazoa</taxon>
        <taxon>Spiralia</taxon>
        <taxon>Lophotrochozoa</taxon>
        <taxon>Mollusca</taxon>
        <taxon>Gastropoda</taxon>
        <taxon>Heterobranchia</taxon>
        <taxon>Euthyneura</taxon>
        <taxon>Panpulmonata</taxon>
        <taxon>Sacoglossa</taxon>
        <taxon>Placobranchoidea</taxon>
        <taxon>Plakobranchidae</taxon>
        <taxon>Plakobranchus</taxon>
    </lineage>
</organism>
<name>A0AAV4DHW3_9GAST</name>
<dbReference type="EMBL" id="BLXT01007928">
    <property type="protein sequence ID" value="GFO43857.1"/>
    <property type="molecule type" value="Genomic_DNA"/>
</dbReference>
<comment type="caution">
    <text evidence="1">The sequence shown here is derived from an EMBL/GenBank/DDBJ whole genome shotgun (WGS) entry which is preliminary data.</text>
</comment>
<evidence type="ECO:0000313" key="1">
    <source>
        <dbReference type="EMBL" id="GFO43857.1"/>
    </source>
</evidence>
<reference evidence="1 2" key="1">
    <citation type="journal article" date="2021" name="Elife">
        <title>Chloroplast acquisition without the gene transfer in kleptoplastic sea slugs, Plakobranchus ocellatus.</title>
        <authorList>
            <person name="Maeda T."/>
            <person name="Takahashi S."/>
            <person name="Yoshida T."/>
            <person name="Shimamura S."/>
            <person name="Takaki Y."/>
            <person name="Nagai Y."/>
            <person name="Toyoda A."/>
            <person name="Suzuki Y."/>
            <person name="Arimoto A."/>
            <person name="Ishii H."/>
            <person name="Satoh N."/>
            <person name="Nishiyama T."/>
            <person name="Hasebe M."/>
            <person name="Maruyama T."/>
            <person name="Minagawa J."/>
            <person name="Obokata J."/>
            <person name="Shigenobu S."/>
        </authorList>
    </citation>
    <scope>NUCLEOTIDE SEQUENCE [LARGE SCALE GENOMIC DNA]</scope>
</reference>
<gene>
    <name evidence="1" type="ORF">PoB_007036200</name>
</gene>
<dbReference type="Proteomes" id="UP000735302">
    <property type="component" value="Unassembled WGS sequence"/>
</dbReference>
<evidence type="ECO:0000313" key="2">
    <source>
        <dbReference type="Proteomes" id="UP000735302"/>
    </source>
</evidence>
<accession>A0AAV4DHW3</accession>
<dbReference type="AlphaFoldDB" id="A0AAV4DHW3"/>
<protein>
    <submittedName>
        <fullName evidence="1">Uncharacterized protein</fullName>
    </submittedName>
</protein>